<evidence type="ECO:0000256" key="4">
    <source>
        <dbReference type="ARBA" id="ARBA00022723"/>
    </source>
</evidence>
<organism evidence="9 10">
    <name type="scientific">Faecalispora sporosphaeroides</name>
    <dbReference type="NCBI Taxonomy" id="1549"/>
    <lineage>
        <taxon>Bacteria</taxon>
        <taxon>Bacillati</taxon>
        <taxon>Bacillota</taxon>
        <taxon>Clostridia</taxon>
        <taxon>Eubacteriales</taxon>
        <taxon>Oscillospiraceae</taxon>
        <taxon>Faecalispora</taxon>
    </lineage>
</organism>
<dbReference type="RefSeq" id="WP_326839792.1">
    <property type="nucleotide sequence ID" value="NZ_SVNY01000001.1"/>
</dbReference>
<dbReference type="EMBL" id="SVNY01000001">
    <property type="protein sequence ID" value="MBE6832259.1"/>
    <property type="molecule type" value="Genomic_DNA"/>
</dbReference>
<keyword evidence="4 8" id="KW-0479">Metal-binding</keyword>
<dbReference type="AlphaFoldDB" id="A0A928Q1J6"/>
<dbReference type="InterPro" id="IPR008007">
    <property type="entry name" value="Peptidase_M42"/>
</dbReference>
<evidence type="ECO:0000256" key="8">
    <source>
        <dbReference type="PIRSR" id="PIRSR001123-2"/>
    </source>
</evidence>
<evidence type="ECO:0000256" key="2">
    <source>
        <dbReference type="ARBA" id="ARBA00022438"/>
    </source>
</evidence>
<accession>A0A928Q1J6</accession>
<gene>
    <name evidence="9" type="ORF">E7512_01525</name>
</gene>
<protein>
    <submittedName>
        <fullName evidence="9">M42 family metallopeptidase</fullName>
    </submittedName>
</protein>
<keyword evidence="2" id="KW-0031">Aminopeptidase</keyword>
<feature type="binding site" evidence="8">
    <location>
        <position position="173"/>
    </location>
    <ligand>
        <name>Zn(2+)</name>
        <dbReference type="ChEBI" id="CHEBI:29105"/>
        <label>2</label>
    </ligand>
</feature>
<reference evidence="9" key="1">
    <citation type="submission" date="2019-04" db="EMBL/GenBank/DDBJ databases">
        <title>Evolution of Biomass-Degrading Anaerobic Consortia Revealed by Metagenomics.</title>
        <authorList>
            <person name="Peng X."/>
        </authorList>
    </citation>
    <scope>NUCLEOTIDE SEQUENCE</scope>
    <source>
        <strain evidence="9">SIG551</strain>
    </source>
</reference>
<dbReference type="InterPro" id="IPR051464">
    <property type="entry name" value="Peptidase_M42_aminopept"/>
</dbReference>
<keyword evidence="5" id="KW-0378">Hydrolase</keyword>
<dbReference type="SUPFAM" id="SSF53187">
    <property type="entry name" value="Zn-dependent exopeptidases"/>
    <property type="match status" value="1"/>
</dbReference>
<dbReference type="CDD" id="cd05656">
    <property type="entry name" value="M42_Frv"/>
    <property type="match status" value="1"/>
</dbReference>
<feature type="binding site" evidence="8">
    <location>
        <position position="224"/>
    </location>
    <ligand>
        <name>Zn(2+)</name>
        <dbReference type="ChEBI" id="CHEBI:29105"/>
        <label>1</label>
    </ligand>
</feature>
<dbReference type="SUPFAM" id="SSF101821">
    <property type="entry name" value="Aminopeptidase/glucanase lid domain"/>
    <property type="match status" value="1"/>
</dbReference>
<feature type="binding site" evidence="8">
    <location>
        <position position="312"/>
    </location>
    <ligand>
        <name>Zn(2+)</name>
        <dbReference type="ChEBI" id="CHEBI:29105"/>
        <label>2</label>
    </ligand>
</feature>
<dbReference type="Pfam" id="PF05343">
    <property type="entry name" value="Peptidase_M42"/>
    <property type="match status" value="1"/>
</dbReference>
<evidence type="ECO:0000313" key="9">
    <source>
        <dbReference type="EMBL" id="MBE6832259.1"/>
    </source>
</evidence>
<dbReference type="Proteomes" id="UP000754750">
    <property type="component" value="Unassembled WGS sequence"/>
</dbReference>
<evidence type="ECO:0000256" key="6">
    <source>
        <dbReference type="PIRNR" id="PIRNR001123"/>
    </source>
</evidence>
<dbReference type="Gene3D" id="2.40.30.40">
    <property type="entry name" value="Peptidase M42, domain 2"/>
    <property type="match status" value="1"/>
</dbReference>
<dbReference type="GO" id="GO:0046872">
    <property type="term" value="F:metal ion binding"/>
    <property type="evidence" value="ECO:0007669"/>
    <property type="project" value="UniProtKB-UniRule"/>
</dbReference>
<dbReference type="PANTHER" id="PTHR32481">
    <property type="entry name" value="AMINOPEPTIDASE"/>
    <property type="match status" value="1"/>
</dbReference>
<proteinExistence type="inferred from homology"/>
<feature type="active site" description="Proton acceptor" evidence="7">
    <location>
        <position position="201"/>
    </location>
</feature>
<comment type="cofactor">
    <cofactor evidence="8">
        <name>a divalent metal cation</name>
        <dbReference type="ChEBI" id="CHEBI:60240"/>
    </cofactor>
    <text evidence="8">Binds 2 divalent metal cations per subunit.</text>
</comment>
<feature type="binding site" evidence="8">
    <location>
        <position position="202"/>
    </location>
    <ligand>
        <name>Zn(2+)</name>
        <dbReference type="ChEBI" id="CHEBI:29105"/>
        <label>2</label>
    </ligand>
</feature>
<name>A0A928Q1J6_9FIRM</name>
<evidence type="ECO:0000256" key="5">
    <source>
        <dbReference type="ARBA" id="ARBA00022801"/>
    </source>
</evidence>
<evidence type="ECO:0000313" key="10">
    <source>
        <dbReference type="Proteomes" id="UP000754750"/>
    </source>
</evidence>
<feature type="binding site" evidence="8">
    <location>
        <position position="173"/>
    </location>
    <ligand>
        <name>Zn(2+)</name>
        <dbReference type="ChEBI" id="CHEBI:29105"/>
        <label>1</label>
    </ligand>
</feature>
<dbReference type="PANTHER" id="PTHR32481:SF5">
    <property type="entry name" value="ENDOGLUCANASE"/>
    <property type="match status" value="1"/>
</dbReference>
<evidence type="ECO:0000256" key="7">
    <source>
        <dbReference type="PIRSR" id="PIRSR001123-1"/>
    </source>
</evidence>
<dbReference type="Gene3D" id="3.40.630.10">
    <property type="entry name" value="Zn peptidases"/>
    <property type="match status" value="1"/>
</dbReference>
<evidence type="ECO:0000256" key="3">
    <source>
        <dbReference type="ARBA" id="ARBA00022670"/>
    </source>
</evidence>
<dbReference type="InterPro" id="IPR023367">
    <property type="entry name" value="Peptidase_M42_dom2"/>
</dbReference>
<comment type="caution">
    <text evidence="9">The sequence shown here is derived from an EMBL/GenBank/DDBJ whole genome shotgun (WGS) entry which is preliminary data.</text>
</comment>
<sequence length="344" mass="36850">MADVTLLQRLCELHGISGRERQVADAVLEEISPFATTVRKDALGNIIAFKKGAKEPAVRLMLSAHMDEVGLIVTHIGENGLLKFAEVGGIDRRVLCAKPVLVGGTVPGVIGAKPIHLLEGEEKGKSVPVSDLYIDIGAKDKADAERYVSPGDFVVFDAGFHRGCGTILSRALDDRAGCAILIDMIREELPYDMTFVFCVQEEVGLRGSAVAAYTVDPQAAIVVETTTAGDIAGVEPERQVCHVGQGPVLSFMDRRTIYDKPYFDFAMRLAEEQEIPCQTKQAVAGGNDAGAIHTVRGGVRTIAVSIACRYLHGPASLIAEQDYHDTERLVRGLAARIAAGEGAQ</sequence>
<feature type="binding site" evidence="8">
    <location>
        <position position="65"/>
    </location>
    <ligand>
        <name>Zn(2+)</name>
        <dbReference type="ChEBI" id="CHEBI:29105"/>
        <label>1</label>
    </ligand>
</feature>
<keyword evidence="3" id="KW-0645">Protease</keyword>
<comment type="similarity">
    <text evidence="1 6">Belongs to the peptidase M42 family.</text>
</comment>
<dbReference type="PIRSF" id="PIRSF001123">
    <property type="entry name" value="PepA_GA"/>
    <property type="match status" value="1"/>
</dbReference>
<dbReference type="GO" id="GO:0006508">
    <property type="term" value="P:proteolysis"/>
    <property type="evidence" value="ECO:0007669"/>
    <property type="project" value="UniProtKB-KW"/>
</dbReference>
<dbReference type="GO" id="GO:0004177">
    <property type="term" value="F:aminopeptidase activity"/>
    <property type="evidence" value="ECO:0007669"/>
    <property type="project" value="UniProtKB-UniRule"/>
</dbReference>
<evidence type="ECO:0000256" key="1">
    <source>
        <dbReference type="ARBA" id="ARBA00006272"/>
    </source>
</evidence>